<dbReference type="NCBIfam" id="TIGR01076">
    <property type="entry name" value="sortase_fam"/>
    <property type="match status" value="1"/>
</dbReference>
<evidence type="ECO:0000256" key="1">
    <source>
        <dbReference type="ARBA" id="ARBA00022801"/>
    </source>
</evidence>
<evidence type="ECO:0000256" key="3">
    <source>
        <dbReference type="SAM" id="Phobius"/>
    </source>
</evidence>
<dbReference type="STRING" id="1141106.GCA_000308095_00240"/>
<dbReference type="InterPro" id="IPR023365">
    <property type="entry name" value="Sortase_dom-sf"/>
</dbReference>
<feature type="transmembrane region" description="Helical" evidence="3">
    <location>
        <begin position="7"/>
        <end position="25"/>
    </location>
</feature>
<dbReference type="RefSeq" id="WP_019169528.1">
    <property type="nucleotide sequence ID" value="NZ_CAIB01000266.1"/>
</dbReference>
<sequence length="198" mass="22346">MQKLTRWLVPLIGVALILGGVYLVFKPKIDAYLTNKENEQKIEAYEKSQQKAESKVPEIPKDPSKVVGVLEVPSVGIKEAVYPGPATPEQLERGVSFAEKDESLKDQNIAIAGHTNYSLNYQFTELHKAKKGAEVTFKVGKETRKYKITSITDVNPSQVEVLDEMNKDKDQLTLITCDDYDEKTGQWLTRKIYVAERV</sequence>
<keyword evidence="3" id="KW-0472">Membrane</keyword>
<dbReference type="SUPFAM" id="SSF63817">
    <property type="entry name" value="Sortase"/>
    <property type="match status" value="1"/>
</dbReference>
<protein>
    <submittedName>
        <fullName evidence="4">Sortase A</fullName>
    </submittedName>
</protein>
<dbReference type="GO" id="GO:0016787">
    <property type="term" value="F:hydrolase activity"/>
    <property type="evidence" value="ECO:0007669"/>
    <property type="project" value="UniProtKB-KW"/>
</dbReference>
<dbReference type="OrthoDB" id="2987398at2"/>
<reference evidence="4 5" key="1">
    <citation type="submission" date="2018-06" db="EMBL/GenBank/DDBJ databases">
        <authorList>
            <consortium name="Pathogen Informatics"/>
            <person name="Doyle S."/>
        </authorList>
    </citation>
    <scope>NUCLEOTIDE SEQUENCE [LARGE SCALE GENOMIC DNA]</scope>
    <source>
        <strain evidence="5">NCTC 11048</strain>
    </source>
</reference>
<evidence type="ECO:0000313" key="4">
    <source>
        <dbReference type="EMBL" id="SUM45835.1"/>
    </source>
</evidence>
<accession>A0A380G451</accession>
<evidence type="ECO:0000256" key="2">
    <source>
        <dbReference type="PIRSR" id="PIRSR605754-1"/>
    </source>
</evidence>
<dbReference type="Proteomes" id="UP000255549">
    <property type="component" value="Unassembled WGS sequence"/>
</dbReference>
<feature type="active site" description="Acyl-thioester intermediate" evidence="2">
    <location>
        <position position="177"/>
    </location>
</feature>
<dbReference type="EMBL" id="UHDP01000003">
    <property type="protein sequence ID" value="SUM45835.1"/>
    <property type="molecule type" value="Genomic_DNA"/>
</dbReference>
<proteinExistence type="predicted"/>
<keyword evidence="1" id="KW-0378">Hydrolase</keyword>
<keyword evidence="3" id="KW-0812">Transmembrane</keyword>
<dbReference type="Pfam" id="PF04203">
    <property type="entry name" value="Sortase"/>
    <property type="match status" value="1"/>
</dbReference>
<keyword evidence="3" id="KW-1133">Transmembrane helix</keyword>
<dbReference type="AlphaFoldDB" id="A0A380G451"/>
<organism evidence="4 5">
    <name type="scientific">Staphylococcus intermedius NCTC 11048</name>
    <dbReference type="NCBI Taxonomy" id="1141106"/>
    <lineage>
        <taxon>Bacteria</taxon>
        <taxon>Bacillati</taxon>
        <taxon>Bacillota</taxon>
        <taxon>Bacilli</taxon>
        <taxon>Bacillales</taxon>
        <taxon>Staphylococcaceae</taxon>
        <taxon>Staphylococcus</taxon>
        <taxon>Staphylococcus intermedius group</taxon>
    </lineage>
</organism>
<evidence type="ECO:0000313" key="5">
    <source>
        <dbReference type="Proteomes" id="UP000255549"/>
    </source>
</evidence>
<keyword evidence="5" id="KW-1185">Reference proteome</keyword>
<name>A0A380G451_STAIN</name>
<dbReference type="Gene3D" id="2.40.260.10">
    <property type="entry name" value="Sortase"/>
    <property type="match status" value="1"/>
</dbReference>
<feature type="active site" description="Proton donor/acceptor" evidence="2">
    <location>
        <position position="114"/>
    </location>
</feature>
<dbReference type="InterPro" id="IPR005754">
    <property type="entry name" value="Sortase"/>
</dbReference>
<gene>
    <name evidence="4" type="primary">srtA</name>
    <name evidence="4" type="ORF">NCTC11048_00826</name>
</gene>